<organism evidence="17 18">
    <name type="scientific">Brachionus plicatilis</name>
    <name type="common">Marine rotifer</name>
    <name type="synonym">Brachionus muelleri</name>
    <dbReference type="NCBI Taxonomy" id="10195"/>
    <lineage>
        <taxon>Eukaryota</taxon>
        <taxon>Metazoa</taxon>
        <taxon>Spiralia</taxon>
        <taxon>Gnathifera</taxon>
        <taxon>Rotifera</taxon>
        <taxon>Eurotatoria</taxon>
        <taxon>Monogononta</taxon>
        <taxon>Pseudotrocha</taxon>
        <taxon>Ploima</taxon>
        <taxon>Brachionidae</taxon>
        <taxon>Brachionus</taxon>
    </lineage>
</organism>
<dbReference type="InterPro" id="IPR008250">
    <property type="entry name" value="ATPase_P-typ_transduc_dom_A_sf"/>
</dbReference>
<dbReference type="NCBIfam" id="TIGR01494">
    <property type="entry name" value="ATPase_P-type"/>
    <property type="match status" value="2"/>
</dbReference>
<dbReference type="GO" id="GO:0046872">
    <property type="term" value="F:metal ion binding"/>
    <property type="evidence" value="ECO:0007669"/>
    <property type="project" value="UniProtKB-KW"/>
</dbReference>
<dbReference type="SUPFAM" id="SSF56784">
    <property type="entry name" value="HAD-like"/>
    <property type="match status" value="1"/>
</dbReference>
<feature type="coiled-coil region" evidence="13">
    <location>
        <begin position="896"/>
        <end position="953"/>
    </location>
</feature>
<dbReference type="InterPro" id="IPR036412">
    <property type="entry name" value="HAD-like_sf"/>
</dbReference>
<reference evidence="17 18" key="1">
    <citation type="journal article" date="2018" name="Sci. Rep.">
        <title>Genomic signatures of local adaptation to the degree of environmental predictability in rotifers.</title>
        <authorList>
            <person name="Franch-Gras L."/>
            <person name="Hahn C."/>
            <person name="Garcia-Roger E.M."/>
            <person name="Carmona M.J."/>
            <person name="Serra M."/>
            <person name="Gomez A."/>
        </authorList>
    </citation>
    <scope>NUCLEOTIDE SEQUENCE [LARGE SCALE GENOMIC DNA]</scope>
    <source>
        <strain evidence="17">HYR1</strain>
    </source>
</reference>
<dbReference type="InterPro" id="IPR023298">
    <property type="entry name" value="ATPase_P-typ_TM_dom_sf"/>
</dbReference>
<keyword evidence="18" id="KW-1185">Reference proteome</keyword>
<dbReference type="SUPFAM" id="SSF81665">
    <property type="entry name" value="Calcium ATPase, transmembrane domain M"/>
    <property type="match status" value="1"/>
</dbReference>
<evidence type="ECO:0000256" key="6">
    <source>
        <dbReference type="ARBA" id="ARBA00022741"/>
    </source>
</evidence>
<accession>A0A3M7PKN2</accession>
<evidence type="ECO:0000256" key="11">
    <source>
        <dbReference type="ARBA" id="ARBA00022989"/>
    </source>
</evidence>
<keyword evidence="17" id="KW-0378">Hydrolase</keyword>
<dbReference type="InterPro" id="IPR023299">
    <property type="entry name" value="ATPase_P-typ_cyto_dom_N"/>
</dbReference>
<keyword evidence="12 14" id="KW-0472">Membrane</keyword>
<dbReference type="InterPro" id="IPR059000">
    <property type="entry name" value="ATPase_P-type_domA"/>
</dbReference>
<dbReference type="FunFam" id="3.40.50.1000:FF:000056">
    <property type="entry name" value="Cation-transporting ATPase"/>
    <property type="match status" value="1"/>
</dbReference>
<evidence type="ECO:0000256" key="5">
    <source>
        <dbReference type="ARBA" id="ARBA00022723"/>
    </source>
</evidence>
<feature type="transmembrane region" description="Helical" evidence="14">
    <location>
        <begin position="206"/>
        <end position="226"/>
    </location>
</feature>
<feature type="transmembrane region" description="Helical" evidence="14">
    <location>
        <begin position="429"/>
        <end position="448"/>
    </location>
</feature>
<dbReference type="EC" id="3.6.1.15" evidence="17"/>
<evidence type="ECO:0000256" key="3">
    <source>
        <dbReference type="ARBA" id="ARBA00022448"/>
    </source>
</evidence>
<evidence type="ECO:0000256" key="7">
    <source>
        <dbReference type="ARBA" id="ARBA00022824"/>
    </source>
</evidence>
<keyword evidence="4 14" id="KW-0812">Transmembrane</keyword>
<keyword evidence="3" id="KW-0813">Transport</keyword>
<feature type="transmembrane region" description="Helical" evidence="14">
    <location>
        <begin position="232"/>
        <end position="251"/>
    </location>
</feature>
<dbReference type="GO" id="GO:0019829">
    <property type="term" value="F:ATPase-coupled monoatomic cation transmembrane transporter activity"/>
    <property type="evidence" value="ECO:0007669"/>
    <property type="project" value="TreeGrafter"/>
</dbReference>
<dbReference type="GO" id="GO:0015662">
    <property type="term" value="F:P-type ion transporter activity"/>
    <property type="evidence" value="ECO:0007669"/>
    <property type="project" value="TreeGrafter"/>
</dbReference>
<feature type="transmembrane region" description="Helical" evidence="14">
    <location>
        <begin position="1059"/>
        <end position="1084"/>
    </location>
</feature>
<dbReference type="Gene3D" id="2.70.150.10">
    <property type="entry name" value="Calcium-transporting ATPase, cytoplasmic transduction domain A"/>
    <property type="match status" value="1"/>
</dbReference>
<evidence type="ECO:0000256" key="9">
    <source>
        <dbReference type="ARBA" id="ARBA00022842"/>
    </source>
</evidence>
<dbReference type="GO" id="GO:0005524">
    <property type="term" value="F:ATP binding"/>
    <property type="evidence" value="ECO:0007669"/>
    <property type="project" value="UniProtKB-KW"/>
</dbReference>
<keyword evidence="13" id="KW-0175">Coiled coil</keyword>
<name>A0A3M7PKN2_BRAPC</name>
<dbReference type="AlphaFoldDB" id="A0A3M7PKN2"/>
<dbReference type="Pfam" id="PF00122">
    <property type="entry name" value="E1-E2_ATPase"/>
    <property type="match status" value="1"/>
</dbReference>
<dbReference type="PROSITE" id="PS00154">
    <property type="entry name" value="ATPASE_E1_E2"/>
    <property type="match status" value="1"/>
</dbReference>
<evidence type="ECO:0000256" key="14">
    <source>
        <dbReference type="SAM" id="Phobius"/>
    </source>
</evidence>
<dbReference type="OrthoDB" id="48943at2759"/>
<evidence type="ECO:0000256" key="10">
    <source>
        <dbReference type="ARBA" id="ARBA00022967"/>
    </source>
</evidence>
<dbReference type="NCBIfam" id="TIGR01657">
    <property type="entry name" value="P-ATPase-V"/>
    <property type="match status" value="1"/>
</dbReference>
<proteinExistence type="inferred from homology"/>
<dbReference type="SUPFAM" id="SSF81653">
    <property type="entry name" value="Calcium ATPase, transduction domain A"/>
    <property type="match status" value="1"/>
</dbReference>
<keyword evidence="7" id="KW-0256">Endoplasmic reticulum</keyword>
<dbReference type="PANTHER" id="PTHR45630:SF7">
    <property type="entry name" value="ENDOPLASMIC RETICULUM TRANSMEMBRANE HELIX TRANSLOCASE"/>
    <property type="match status" value="1"/>
</dbReference>
<dbReference type="Pfam" id="PF13246">
    <property type="entry name" value="Cation_ATPase"/>
    <property type="match status" value="1"/>
</dbReference>
<feature type="transmembrane region" description="Helical" evidence="14">
    <location>
        <begin position="63"/>
        <end position="86"/>
    </location>
</feature>
<dbReference type="SUPFAM" id="SSF81660">
    <property type="entry name" value="Metal cation-transporting ATPase, ATP-binding domain N"/>
    <property type="match status" value="1"/>
</dbReference>
<evidence type="ECO:0000256" key="12">
    <source>
        <dbReference type="ARBA" id="ARBA00023136"/>
    </source>
</evidence>
<dbReference type="InterPro" id="IPR057255">
    <property type="entry name" value="2TM_P5A-ATPase"/>
</dbReference>
<dbReference type="PRINTS" id="PR00119">
    <property type="entry name" value="CATATPASE"/>
</dbReference>
<comment type="similarity">
    <text evidence="2">Belongs to the cation transport ATPase (P-type) (TC 3.A.3) family. Type V subfamily.</text>
</comment>
<feature type="transmembrane region" description="Helical" evidence="14">
    <location>
        <begin position="1105"/>
        <end position="1126"/>
    </location>
</feature>
<dbReference type="CDD" id="cd07543">
    <property type="entry name" value="P-type_ATPase_cation"/>
    <property type="match status" value="1"/>
</dbReference>
<dbReference type="InterPro" id="IPR001757">
    <property type="entry name" value="P_typ_ATPase"/>
</dbReference>
<keyword evidence="11 14" id="KW-1133">Transmembrane helix</keyword>
<dbReference type="Proteomes" id="UP000276133">
    <property type="component" value="Unassembled WGS sequence"/>
</dbReference>
<gene>
    <name evidence="17" type="ORF">BpHYR1_007445</name>
</gene>
<dbReference type="GO" id="GO:0006874">
    <property type="term" value="P:intracellular calcium ion homeostasis"/>
    <property type="evidence" value="ECO:0007669"/>
    <property type="project" value="TreeGrafter"/>
</dbReference>
<sequence length="1190" mass="134953">MNREDEKNSTRPRPRLNDEIESVSAYKFRPFLIHLNIAPFFLGYLVWFVVWSQKFGMEEYPELGMIVTVLIGILQILTCLFCYWFVEFRVLMQCSLVKDPEKAEVVKVTPTANNGFAELVYIHHKFVIKDPNQPAEKVTWFKFQKTKYIYDADKKQFKALEFPINNLLSYYMESKGYSQSEQQIQDSVSYFDLNQMVMDIPKFIELFIERATAPFFVFQVFCVLLWCLDEYWYYSVFTLFMLISFECTLVQQQLKNMQMIRQMGNQPFKILVYRLRKWIRINSDELVPGDIVSVSRNFGLQNANMVNSSTNNQNFSLPCDILLLRGQCIVNESMLTGESVPIIKEPIESRNDLKTELDIDNDGKLHVLFGGTVIVQHTPPPKNDSGLRAQDNGCIGYVLRTGFNTSQGKLLRTIMYSVKRVTANNLETFMFILFLLIFAIAASSYVWIEGSKDPSRNRYKLLLECTLILTSVIPPELPIELALAVNTSLISLVKLGIYCTEPFRIPFAGKLDICCFDKTGTLTSDDLIVEGVAGINDKQEIVSVKEIPQETLYTLATCHTLMNLDEELIGDPLEKVTLQTIEWSLTKGDVVISKKPKLLSEGISNKSVGWKIYQRFYFSSALKRMSVIAGHTKPGSSDTNYIATCKGAPEVLKSMIKELPTNFDSIYLHYAREGARVLCLGYKDLGVLSHQEIRELNREKIENNLNFAGFVVFSSPLKPDSKNVIKEIMNASHHITMITGDNPLTACHVASKLRLIDKKKTFVLEKEENSSHHWSWKSILDDNQTKKIEFAANQSQKYLNPSKLKDLPNVSYSYLCLTGEGFDYLFKNEFNLLKKIIAEVKVFARVSPKQKEQVVTMLKKLGYVTLMCGDGTNDVGALKHADVGVALLSNNSSVDNAEYEQKKKAKLTEARQLSLEVNTSRLRGNNLHAQSSMINAQKKLADVLKEIEEAEQAQIVKLGDASIASPFTYKQSSIQCVCDIIKQGRCTLVTTLQMFKILALNALILAYSQSVLYLDGIKLSDGQATMQGLLLAGCFLFISRSKPLKNLSTTRPLPNIFNLYTILTVLGQFSVHLSCLIYLVNEAYARSPPKEEKFVNLDAEFKPSLVNSTVYIISMSLQVATFAINYKGHPFMESLKENKPLLYSIMFSAGAVFVLAARLMPDLSDQFQIVDFSDEVNIFESLEKILIQNH</sequence>
<dbReference type="GO" id="GO:0016887">
    <property type="term" value="F:ATP hydrolysis activity"/>
    <property type="evidence" value="ECO:0007669"/>
    <property type="project" value="InterPro"/>
</dbReference>
<dbReference type="InterPro" id="IPR018303">
    <property type="entry name" value="ATPase_P-typ_P_site"/>
</dbReference>
<keyword evidence="9" id="KW-0460">Magnesium</keyword>
<evidence type="ECO:0000256" key="2">
    <source>
        <dbReference type="ARBA" id="ARBA00006000"/>
    </source>
</evidence>
<evidence type="ECO:0000313" key="18">
    <source>
        <dbReference type="Proteomes" id="UP000276133"/>
    </source>
</evidence>
<dbReference type="SFLD" id="SFLDS00003">
    <property type="entry name" value="Haloacid_Dehalogenase"/>
    <property type="match status" value="1"/>
</dbReference>
<feature type="transmembrane region" description="Helical" evidence="14">
    <location>
        <begin position="31"/>
        <end position="51"/>
    </location>
</feature>
<dbReference type="SFLD" id="SFLDF00027">
    <property type="entry name" value="p-type_atpase"/>
    <property type="match status" value="1"/>
</dbReference>
<dbReference type="EMBL" id="REGN01010298">
    <property type="protein sequence ID" value="RMZ99294.1"/>
    <property type="molecule type" value="Genomic_DNA"/>
</dbReference>
<evidence type="ECO:0000259" key="16">
    <source>
        <dbReference type="Pfam" id="PF23143"/>
    </source>
</evidence>
<dbReference type="Gene3D" id="3.40.50.1000">
    <property type="entry name" value="HAD superfamily/HAD-like"/>
    <property type="match status" value="1"/>
</dbReference>
<dbReference type="GO" id="GO:0005789">
    <property type="term" value="C:endoplasmic reticulum membrane"/>
    <property type="evidence" value="ECO:0007669"/>
    <property type="project" value="UniProtKB-SubCell"/>
</dbReference>
<evidence type="ECO:0000256" key="1">
    <source>
        <dbReference type="ARBA" id="ARBA00004477"/>
    </source>
</evidence>
<evidence type="ECO:0000259" key="15">
    <source>
        <dbReference type="Pfam" id="PF00122"/>
    </source>
</evidence>
<dbReference type="InterPro" id="IPR047820">
    <property type="entry name" value="P5A-type_ATPase"/>
</dbReference>
<feature type="domain" description="P-type ATPase A" evidence="15">
    <location>
        <begin position="316"/>
        <end position="412"/>
    </location>
</feature>
<dbReference type="Gene3D" id="3.40.1110.10">
    <property type="entry name" value="Calcium-transporting ATPase, cytoplasmic domain N"/>
    <property type="match status" value="1"/>
</dbReference>
<evidence type="ECO:0000256" key="8">
    <source>
        <dbReference type="ARBA" id="ARBA00022840"/>
    </source>
</evidence>
<protein>
    <submittedName>
        <fullName evidence="17">Manganese-transporting ATPase 13A1</fullName>
        <ecNumber evidence="17">3.6.1.15</ecNumber>
        <ecNumber evidence="17">3.6.1.3</ecNumber>
    </submittedName>
</protein>
<dbReference type="PANTHER" id="PTHR45630">
    <property type="entry name" value="CATION-TRANSPORTING ATPASE-RELATED"/>
    <property type="match status" value="1"/>
</dbReference>
<dbReference type="Pfam" id="PF23143">
    <property type="entry name" value="2TM_P5A-ATPase"/>
    <property type="match status" value="1"/>
</dbReference>
<evidence type="ECO:0000256" key="4">
    <source>
        <dbReference type="ARBA" id="ARBA00022692"/>
    </source>
</evidence>
<keyword evidence="5" id="KW-0479">Metal-binding</keyword>
<comment type="caution">
    <text evidence="17">The sequence shown here is derived from an EMBL/GenBank/DDBJ whole genome shotgun (WGS) entry which is preliminary data.</text>
</comment>
<evidence type="ECO:0000256" key="13">
    <source>
        <dbReference type="SAM" id="Coils"/>
    </source>
</evidence>
<dbReference type="InterPro" id="IPR006544">
    <property type="entry name" value="P-type_TPase_V"/>
</dbReference>
<feature type="transmembrane region" description="Helical" evidence="14">
    <location>
        <begin position="1141"/>
        <end position="1160"/>
    </location>
</feature>
<dbReference type="InterPro" id="IPR023214">
    <property type="entry name" value="HAD_sf"/>
</dbReference>
<dbReference type="SFLD" id="SFLDG00002">
    <property type="entry name" value="C1.7:_P-type_atpase_like"/>
    <property type="match status" value="1"/>
</dbReference>
<dbReference type="EC" id="3.6.1.3" evidence="17"/>
<keyword evidence="10" id="KW-1278">Translocase</keyword>
<evidence type="ECO:0000313" key="17">
    <source>
        <dbReference type="EMBL" id="RMZ99294.1"/>
    </source>
</evidence>
<comment type="subcellular location">
    <subcellularLocation>
        <location evidence="1">Endoplasmic reticulum membrane</location>
        <topology evidence="1">Multi-pass membrane protein</topology>
    </subcellularLocation>
</comment>
<keyword evidence="8" id="KW-0067">ATP-binding</keyword>
<dbReference type="STRING" id="10195.A0A3M7PKN2"/>
<keyword evidence="6" id="KW-0547">Nucleotide-binding</keyword>
<feature type="domain" description="P5A-ATPase transmembrane helical hairpin" evidence="16">
    <location>
        <begin position="29"/>
        <end position="97"/>
    </location>
</feature>
<dbReference type="InterPro" id="IPR044492">
    <property type="entry name" value="P_typ_ATPase_HD_dom"/>
</dbReference>